<protein>
    <submittedName>
        <fullName evidence="3">Uncharacterized protein</fullName>
    </submittedName>
</protein>
<evidence type="ECO:0000313" key="2">
    <source>
        <dbReference type="Proteomes" id="UP000036681"/>
    </source>
</evidence>
<evidence type="ECO:0000313" key="3">
    <source>
        <dbReference type="WBParaSite" id="ALUE_0001332101-mRNA-1"/>
    </source>
</evidence>
<keyword evidence="2" id="KW-1185">Reference proteome</keyword>
<proteinExistence type="predicted"/>
<feature type="region of interest" description="Disordered" evidence="1">
    <location>
        <begin position="1"/>
        <end position="20"/>
    </location>
</feature>
<name>A0A0M3I7U6_ASCLU</name>
<feature type="compositionally biased region" description="Basic and acidic residues" evidence="1">
    <location>
        <begin position="1"/>
        <end position="14"/>
    </location>
</feature>
<reference evidence="3" key="1">
    <citation type="submission" date="2017-02" db="UniProtKB">
        <authorList>
            <consortium name="WormBaseParasite"/>
        </authorList>
    </citation>
    <scope>IDENTIFICATION</scope>
</reference>
<evidence type="ECO:0000256" key="1">
    <source>
        <dbReference type="SAM" id="MobiDB-lite"/>
    </source>
</evidence>
<sequence length="91" mass="10509">MLHADTHLGQDRVQRGTGSRTWKSRCCRMIPTSGKIEFNEAWFSYLEVQMLQDDTDLRQDRVERGARSRASNSISYRLIPTLGKIGFNSYP</sequence>
<dbReference type="AlphaFoldDB" id="A0A0M3I7U6"/>
<dbReference type="Proteomes" id="UP000036681">
    <property type="component" value="Unplaced"/>
</dbReference>
<organism evidence="2 3">
    <name type="scientific">Ascaris lumbricoides</name>
    <name type="common">Giant roundworm</name>
    <dbReference type="NCBI Taxonomy" id="6252"/>
    <lineage>
        <taxon>Eukaryota</taxon>
        <taxon>Metazoa</taxon>
        <taxon>Ecdysozoa</taxon>
        <taxon>Nematoda</taxon>
        <taxon>Chromadorea</taxon>
        <taxon>Rhabditida</taxon>
        <taxon>Spirurina</taxon>
        <taxon>Ascaridomorpha</taxon>
        <taxon>Ascaridoidea</taxon>
        <taxon>Ascarididae</taxon>
        <taxon>Ascaris</taxon>
    </lineage>
</organism>
<dbReference type="WBParaSite" id="ALUE_0001332101-mRNA-1">
    <property type="protein sequence ID" value="ALUE_0001332101-mRNA-1"/>
    <property type="gene ID" value="ALUE_0001332101"/>
</dbReference>
<accession>A0A0M3I7U6</accession>